<feature type="domain" description="RNase H type-1" evidence="2">
    <location>
        <begin position="70"/>
        <end position="182"/>
    </location>
</feature>
<dbReference type="AlphaFoldDB" id="A0ABD1BZ45"/>
<dbReference type="InterPro" id="IPR002156">
    <property type="entry name" value="RNaseH_domain"/>
</dbReference>
<dbReference type="PANTHER" id="PTHR47074:SF78">
    <property type="entry name" value="GB|AAF30348.1-RELATED"/>
    <property type="match status" value="1"/>
</dbReference>
<dbReference type="PANTHER" id="PTHR47074">
    <property type="entry name" value="BNAC02G40300D PROTEIN"/>
    <property type="match status" value="1"/>
</dbReference>
<sequence>MWRLWKCRNNMVFNRKADTPVDTINRAMEDTKEWLDSREENGKFPSQRDIGGPRQNLTWQKPRSGWVKCNFDASHHEGNRSSGLGWIIRNSDGTFLFCDMETFQGRHRVEEAENNTLIWALQAAWRLGYRRVEFEGDNSNLINAVNTNSNNLRLIFEKYVSGDIILIQSRDCNACADHLARKCLWVLYNLCPSFLTSLVNRDNVFAN</sequence>
<dbReference type="Proteomes" id="UP001558713">
    <property type="component" value="Unassembled WGS sequence"/>
</dbReference>
<accession>A0ABD1BZ45</accession>
<gene>
    <name evidence="3" type="ORF">V5N11_020712</name>
</gene>
<dbReference type="CDD" id="cd06222">
    <property type="entry name" value="RNase_H_like"/>
    <property type="match status" value="1"/>
</dbReference>
<evidence type="ECO:0000313" key="4">
    <source>
        <dbReference type="Proteomes" id="UP001558713"/>
    </source>
</evidence>
<protein>
    <recommendedName>
        <fullName evidence="2">RNase H type-1 domain-containing protein</fullName>
    </recommendedName>
</protein>
<feature type="region of interest" description="Disordered" evidence="1">
    <location>
        <begin position="35"/>
        <end position="55"/>
    </location>
</feature>
<reference evidence="3 4" key="1">
    <citation type="submission" date="2024-04" db="EMBL/GenBank/DDBJ databases">
        <title>Genome assembly C_amara_ONT_v2.</title>
        <authorList>
            <person name="Yant L."/>
            <person name="Moore C."/>
            <person name="Slenker M."/>
        </authorList>
    </citation>
    <scope>NUCLEOTIDE SEQUENCE [LARGE SCALE GENOMIC DNA]</scope>
    <source>
        <tissue evidence="3">Leaf</tissue>
    </source>
</reference>
<evidence type="ECO:0000256" key="1">
    <source>
        <dbReference type="SAM" id="MobiDB-lite"/>
    </source>
</evidence>
<dbReference type="InterPro" id="IPR044730">
    <property type="entry name" value="RNase_H-like_dom_plant"/>
</dbReference>
<dbReference type="SUPFAM" id="SSF53098">
    <property type="entry name" value="Ribonuclease H-like"/>
    <property type="match status" value="1"/>
</dbReference>
<dbReference type="EMBL" id="JBANAX010000095">
    <property type="protein sequence ID" value="KAL1222484.1"/>
    <property type="molecule type" value="Genomic_DNA"/>
</dbReference>
<dbReference type="InterPro" id="IPR036397">
    <property type="entry name" value="RNaseH_sf"/>
</dbReference>
<dbReference type="Gene3D" id="3.30.420.10">
    <property type="entry name" value="Ribonuclease H-like superfamily/Ribonuclease H"/>
    <property type="match status" value="1"/>
</dbReference>
<dbReference type="Pfam" id="PF13456">
    <property type="entry name" value="RVT_3"/>
    <property type="match status" value="1"/>
</dbReference>
<name>A0ABD1BZ45_CARAN</name>
<keyword evidence="4" id="KW-1185">Reference proteome</keyword>
<comment type="caution">
    <text evidence="3">The sequence shown here is derived from an EMBL/GenBank/DDBJ whole genome shotgun (WGS) entry which is preliminary data.</text>
</comment>
<organism evidence="3 4">
    <name type="scientific">Cardamine amara subsp. amara</name>
    <dbReference type="NCBI Taxonomy" id="228776"/>
    <lineage>
        <taxon>Eukaryota</taxon>
        <taxon>Viridiplantae</taxon>
        <taxon>Streptophyta</taxon>
        <taxon>Embryophyta</taxon>
        <taxon>Tracheophyta</taxon>
        <taxon>Spermatophyta</taxon>
        <taxon>Magnoliopsida</taxon>
        <taxon>eudicotyledons</taxon>
        <taxon>Gunneridae</taxon>
        <taxon>Pentapetalae</taxon>
        <taxon>rosids</taxon>
        <taxon>malvids</taxon>
        <taxon>Brassicales</taxon>
        <taxon>Brassicaceae</taxon>
        <taxon>Cardamineae</taxon>
        <taxon>Cardamine</taxon>
    </lineage>
</organism>
<evidence type="ECO:0000259" key="2">
    <source>
        <dbReference type="Pfam" id="PF13456"/>
    </source>
</evidence>
<evidence type="ECO:0000313" key="3">
    <source>
        <dbReference type="EMBL" id="KAL1222484.1"/>
    </source>
</evidence>
<dbReference type="InterPro" id="IPR012337">
    <property type="entry name" value="RNaseH-like_sf"/>
</dbReference>
<proteinExistence type="predicted"/>
<dbReference type="InterPro" id="IPR052929">
    <property type="entry name" value="RNase_H-like_EbsB-rel"/>
</dbReference>